<gene>
    <name evidence="1" type="ORF">GK047_12500</name>
</gene>
<protein>
    <submittedName>
        <fullName evidence="1">Uncharacterized protein</fullName>
    </submittedName>
</protein>
<dbReference type="RefSeq" id="WP_163946534.1">
    <property type="nucleotide sequence ID" value="NZ_JAAIKC010000003.1"/>
</dbReference>
<comment type="caution">
    <text evidence="1">The sequence shown here is derived from an EMBL/GenBank/DDBJ whole genome shotgun (WGS) entry which is preliminary data.</text>
</comment>
<dbReference type="AlphaFoldDB" id="A0A6G3ZZ30"/>
<name>A0A6G3ZZ30_9BACL</name>
<reference evidence="1" key="1">
    <citation type="submission" date="2020-02" db="EMBL/GenBank/DDBJ databases">
        <authorList>
            <person name="Shen X.-R."/>
            <person name="Zhang Y.-X."/>
        </authorList>
    </citation>
    <scope>NUCLEOTIDE SEQUENCE</scope>
    <source>
        <strain evidence="1">SYP-B3998</strain>
    </source>
</reference>
<sequence>MSEIGLNYSASTQPSDVGADIGLSFQDTTLVATIEHIDNFIISLTPSGGVSEQIVSGVAWPLAQLLGAVLPPLATSLFAGFHFPLITISPTTQKVDGEELQITPGQLQLVNFNNMLLIQGNVDIV</sequence>
<organism evidence="1">
    <name type="scientific">Paenibacillus sp. SYP-B3998</name>
    <dbReference type="NCBI Taxonomy" id="2678564"/>
    <lineage>
        <taxon>Bacteria</taxon>
        <taxon>Bacillati</taxon>
        <taxon>Bacillota</taxon>
        <taxon>Bacilli</taxon>
        <taxon>Bacillales</taxon>
        <taxon>Paenibacillaceae</taxon>
        <taxon>Paenibacillus</taxon>
    </lineage>
</organism>
<proteinExistence type="predicted"/>
<accession>A0A6G3ZZ30</accession>
<evidence type="ECO:0000313" key="1">
    <source>
        <dbReference type="EMBL" id="NEW06831.1"/>
    </source>
</evidence>
<dbReference type="EMBL" id="JAAIKC010000003">
    <property type="protein sequence ID" value="NEW06831.1"/>
    <property type="molecule type" value="Genomic_DNA"/>
</dbReference>